<dbReference type="Proteomes" id="UP000249688">
    <property type="component" value="Unassembled WGS sequence"/>
</dbReference>
<gene>
    <name evidence="7" type="ORF">C8P66_11886</name>
</gene>
<protein>
    <submittedName>
        <fullName evidence="7">Lipopolysaccharide export system permease protein</fullName>
    </submittedName>
</protein>
<dbReference type="EMBL" id="QKYU01000018">
    <property type="protein sequence ID" value="PZW42300.1"/>
    <property type="molecule type" value="Genomic_DNA"/>
</dbReference>
<sequence length="394" mass="42617">MSRVDRYIFRQLGIGLIAVTLGLAALVWLTQSLRFIELVLDRGLSLGVFVKLTSLLLPNFFSVILPITTFVVVLFTYVRLASDRELVVMRGTGLSDWRLARPALALATLATALCLFLQLWLVPISHTAFREWQFEIRNQMAAVLLQEGVFSTIGPDLTVYARQRDADGTLRGLIIHDGRDAGAPVTILAEEGRITTTPQGPRVTLHNGIRQQVERTAPPPGSPPGTPQGYRLGSLTFTENSVDLARSRAADEDRRRDSRERFVEELLNPDPAEQLAERDLRKFRAEGHQRLSNPLTALSFAMVGLAAALGGGFRRHGGGGTILVGVGSVVVLLAFGLAVGNLAARDNAWIRLVWIVAVAPALVSAWVLSGAPGWPRAVPAPPETAPTSPGLPAA</sequence>
<comment type="caution">
    <text evidence="7">The sequence shown here is derived from an EMBL/GenBank/DDBJ whole genome shotgun (WGS) entry which is preliminary data.</text>
</comment>
<dbReference type="GO" id="GO:0055085">
    <property type="term" value="P:transmembrane transport"/>
    <property type="evidence" value="ECO:0007669"/>
    <property type="project" value="InterPro"/>
</dbReference>
<feature type="transmembrane region" description="Helical" evidence="6">
    <location>
        <begin position="291"/>
        <end position="310"/>
    </location>
</feature>
<evidence type="ECO:0000256" key="3">
    <source>
        <dbReference type="ARBA" id="ARBA00022692"/>
    </source>
</evidence>
<evidence type="ECO:0000256" key="4">
    <source>
        <dbReference type="ARBA" id="ARBA00022989"/>
    </source>
</evidence>
<accession>A0A2W7K3V9</accession>
<evidence type="ECO:0000256" key="1">
    <source>
        <dbReference type="ARBA" id="ARBA00004651"/>
    </source>
</evidence>
<feature type="transmembrane region" description="Helical" evidence="6">
    <location>
        <begin position="349"/>
        <end position="368"/>
    </location>
</feature>
<feature type="transmembrane region" description="Helical" evidence="6">
    <location>
        <begin position="12"/>
        <end position="36"/>
    </location>
</feature>
<evidence type="ECO:0000256" key="2">
    <source>
        <dbReference type="ARBA" id="ARBA00022475"/>
    </source>
</evidence>
<organism evidence="7 8">
    <name type="scientific">Humitalea rosea</name>
    <dbReference type="NCBI Taxonomy" id="990373"/>
    <lineage>
        <taxon>Bacteria</taxon>
        <taxon>Pseudomonadati</taxon>
        <taxon>Pseudomonadota</taxon>
        <taxon>Alphaproteobacteria</taxon>
        <taxon>Acetobacterales</taxon>
        <taxon>Roseomonadaceae</taxon>
        <taxon>Humitalea</taxon>
    </lineage>
</organism>
<dbReference type="PANTHER" id="PTHR33529:SF6">
    <property type="entry name" value="YJGP_YJGQ FAMILY PERMEASE"/>
    <property type="match status" value="1"/>
</dbReference>
<feature type="transmembrane region" description="Helical" evidence="6">
    <location>
        <begin position="56"/>
        <end position="78"/>
    </location>
</feature>
<evidence type="ECO:0000256" key="6">
    <source>
        <dbReference type="SAM" id="Phobius"/>
    </source>
</evidence>
<evidence type="ECO:0000256" key="5">
    <source>
        <dbReference type="ARBA" id="ARBA00023136"/>
    </source>
</evidence>
<dbReference type="GO" id="GO:0043190">
    <property type="term" value="C:ATP-binding cassette (ABC) transporter complex"/>
    <property type="evidence" value="ECO:0007669"/>
    <property type="project" value="InterPro"/>
</dbReference>
<dbReference type="PANTHER" id="PTHR33529">
    <property type="entry name" value="SLR0882 PROTEIN-RELATED"/>
    <property type="match status" value="1"/>
</dbReference>
<feature type="transmembrane region" description="Helical" evidence="6">
    <location>
        <begin position="99"/>
        <end position="121"/>
    </location>
</feature>
<dbReference type="RefSeq" id="WP_111399254.1">
    <property type="nucleotide sequence ID" value="NZ_QKYU01000018.1"/>
</dbReference>
<dbReference type="OrthoDB" id="8477889at2"/>
<keyword evidence="5 6" id="KW-0472">Membrane</keyword>
<dbReference type="NCBIfam" id="TIGR04407">
    <property type="entry name" value="LptF_YjgP"/>
    <property type="match status" value="1"/>
</dbReference>
<dbReference type="AlphaFoldDB" id="A0A2W7K3V9"/>
<keyword evidence="8" id="KW-1185">Reference proteome</keyword>
<keyword evidence="4 6" id="KW-1133">Transmembrane helix</keyword>
<dbReference type="GO" id="GO:0015920">
    <property type="term" value="P:lipopolysaccharide transport"/>
    <property type="evidence" value="ECO:0007669"/>
    <property type="project" value="TreeGrafter"/>
</dbReference>
<dbReference type="Pfam" id="PF03739">
    <property type="entry name" value="LptF_LptG"/>
    <property type="match status" value="1"/>
</dbReference>
<evidence type="ECO:0000313" key="8">
    <source>
        <dbReference type="Proteomes" id="UP000249688"/>
    </source>
</evidence>
<dbReference type="InterPro" id="IPR005495">
    <property type="entry name" value="LptG/LptF_permease"/>
</dbReference>
<dbReference type="InterPro" id="IPR030922">
    <property type="entry name" value="LptF"/>
</dbReference>
<name>A0A2W7K3V9_9PROT</name>
<keyword evidence="2" id="KW-1003">Cell membrane</keyword>
<comment type="subcellular location">
    <subcellularLocation>
        <location evidence="1">Cell membrane</location>
        <topology evidence="1">Multi-pass membrane protein</topology>
    </subcellularLocation>
</comment>
<proteinExistence type="predicted"/>
<feature type="transmembrane region" description="Helical" evidence="6">
    <location>
        <begin position="322"/>
        <end position="343"/>
    </location>
</feature>
<evidence type="ECO:0000313" key="7">
    <source>
        <dbReference type="EMBL" id="PZW42300.1"/>
    </source>
</evidence>
<reference evidence="7 8" key="1">
    <citation type="submission" date="2018-06" db="EMBL/GenBank/DDBJ databases">
        <title>Genomic Encyclopedia of Archaeal and Bacterial Type Strains, Phase II (KMG-II): from individual species to whole genera.</title>
        <authorList>
            <person name="Goeker M."/>
        </authorList>
    </citation>
    <scope>NUCLEOTIDE SEQUENCE [LARGE SCALE GENOMIC DNA]</scope>
    <source>
        <strain evidence="7 8">DSM 24525</strain>
    </source>
</reference>
<keyword evidence="3 6" id="KW-0812">Transmembrane</keyword>